<gene>
    <name evidence="2" type="ORF">METZ01_LOCUS457327</name>
</gene>
<feature type="non-terminal residue" evidence="2">
    <location>
        <position position="1"/>
    </location>
</feature>
<dbReference type="EMBL" id="UINC01190349">
    <property type="protein sequence ID" value="SVE04473.1"/>
    <property type="molecule type" value="Genomic_DNA"/>
</dbReference>
<sequence length="252" mass="28614">PWAATGWSANSDFTEYTINIRKGVEWSDGEAFTAHDVQYTYHLLRDNPTLANWGRGADIPRWVKEVTVVDDLTLTIVLNEPNARFPDPFLWTHQGKAPYIVPEHVWSTMDDPTTDMNYDPAKGWPVVTGPLNLVENSPQQRIWDQRSDWWGAKSGFHDLPEWNQLVHIPNTDTANNVALMMTDGADATNGITGPQMKNLLANTDYVTSYTGDQPPWGSLDWWITSLFFNTENAPYDNPDVRWAIANAINHQE</sequence>
<dbReference type="InterPro" id="IPR039424">
    <property type="entry name" value="SBP_5"/>
</dbReference>
<dbReference type="Gene3D" id="3.40.190.10">
    <property type="entry name" value="Periplasmic binding protein-like II"/>
    <property type="match status" value="1"/>
</dbReference>
<dbReference type="Pfam" id="PF00496">
    <property type="entry name" value="SBP_bac_5"/>
    <property type="match status" value="1"/>
</dbReference>
<evidence type="ECO:0000259" key="1">
    <source>
        <dbReference type="Pfam" id="PF00496"/>
    </source>
</evidence>
<dbReference type="GO" id="GO:0015833">
    <property type="term" value="P:peptide transport"/>
    <property type="evidence" value="ECO:0007669"/>
    <property type="project" value="TreeGrafter"/>
</dbReference>
<accession>A0A383AA20</accession>
<dbReference type="SUPFAM" id="SSF53850">
    <property type="entry name" value="Periplasmic binding protein-like II"/>
    <property type="match status" value="1"/>
</dbReference>
<evidence type="ECO:0000313" key="2">
    <source>
        <dbReference type="EMBL" id="SVE04473.1"/>
    </source>
</evidence>
<reference evidence="2" key="1">
    <citation type="submission" date="2018-05" db="EMBL/GenBank/DDBJ databases">
        <authorList>
            <person name="Lanie J.A."/>
            <person name="Ng W.-L."/>
            <person name="Kazmierczak K.M."/>
            <person name="Andrzejewski T.M."/>
            <person name="Davidsen T.M."/>
            <person name="Wayne K.J."/>
            <person name="Tettelin H."/>
            <person name="Glass J.I."/>
            <person name="Rusch D."/>
            <person name="Podicherti R."/>
            <person name="Tsui H.-C.T."/>
            <person name="Winkler M.E."/>
        </authorList>
    </citation>
    <scope>NUCLEOTIDE SEQUENCE</scope>
</reference>
<organism evidence="2">
    <name type="scientific">marine metagenome</name>
    <dbReference type="NCBI Taxonomy" id="408172"/>
    <lineage>
        <taxon>unclassified sequences</taxon>
        <taxon>metagenomes</taxon>
        <taxon>ecological metagenomes</taxon>
    </lineage>
</organism>
<dbReference type="PANTHER" id="PTHR30290">
    <property type="entry name" value="PERIPLASMIC BINDING COMPONENT OF ABC TRANSPORTER"/>
    <property type="match status" value="1"/>
</dbReference>
<feature type="non-terminal residue" evidence="2">
    <location>
        <position position="252"/>
    </location>
</feature>
<feature type="domain" description="Solute-binding protein family 5" evidence="1">
    <location>
        <begin position="1"/>
        <end position="252"/>
    </location>
</feature>
<dbReference type="PANTHER" id="PTHR30290:SF16">
    <property type="entry name" value="OLIGOPEPTIDE ABC TRANSPORTER, PERIPLASMIC OLIGOPEPTIDE-BINDING PROTEIN"/>
    <property type="match status" value="1"/>
</dbReference>
<dbReference type="GO" id="GO:1904680">
    <property type="term" value="F:peptide transmembrane transporter activity"/>
    <property type="evidence" value="ECO:0007669"/>
    <property type="project" value="TreeGrafter"/>
</dbReference>
<proteinExistence type="predicted"/>
<dbReference type="InterPro" id="IPR000914">
    <property type="entry name" value="SBP_5_dom"/>
</dbReference>
<name>A0A383AA20_9ZZZZ</name>
<protein>
    <recommendedName>
        <fullName evidence="1">Solute-binding protein family 5 domain-containing protein</fullName>
    </recommendedName>
</protein>
<dbReference type="Gene3D" id="3.90.76.10">
    <property type="entry name" value="Dipeptide-binding Protein, Domain 1"/>
    <property type="match status" value="1"/>
</dbReference>
<dbReference type="AlphaFoldDB" id="A0A383AA20"/>